<feature type="chain" id="PRO_5044969717" description="Serine protease" evidence="6">
    <location>
        <begin position="24"/>
        <end position="375"/>
    </location>
</feature>
<evidence type="ECO:0000256" key="2">
    <source>
        <dbReference type="ARBA" id="ARBA00022670"/>
    </source>
</evidence>
<reference evidence="8 9" key="1">
    <citation type="journal article" date="2023" name="ISME J.">
        <title>Thermophilic Dehalococcoidia with unusual traits shed light on an unexpected past.</title>
        <authorList>
            <person name="Palmer M."/>
            <person name="Covington J.K."/>
            <person name="Zhou E.M."/>
            <person name="Thomas S.C."/>
            <person name="Habib N."/>
            <person name="Seymour C.O."/>
            <person name="Lai D."/>
            <person name="Johnston J."/>
            <person name="Hashimi A."/>
            <person name="Jiao J.Y."/>
            <person name="Muok A.R."/>
            <person name="Liu L."/>
            <person name="Xian W.D."/>
            <person name="Zhi X.Y."/>
            <person name="Li M.M."/>
            <person name="Silva L.P."/>
            <person name="Bowen B.P."/>
            <person name="Louie K."/>
            <person name="Briegel A."/>
            <person name="Pett-Ridge J."/>
            <person name="Weber P.K."/>
            <person name="Tocheva E.I."/>
            <person name="Woyke T."/>
            <person name="Northen T.R."/>
            <person name="Mayali X."/>
            <person name="Li W.J."/>
            <person name="Hedlund B.P."/>
        </authorList>
    </citation>
    <scope>NUCLEOTIDE SEQUENCE [LARGE SCALE GENOMIC DNA]</scope>
    <source>
        <strain evidence="8 9">YIM 72310</strain>
    </source>
</reference>
<evidence type="ECO:0000313" key="9">
    <source>
        <dbReference type="Proteomes" id="UP001212803"/>
    </source>
</evidence>
<keyword evidence="2 6" id="KW-0645">Protease</keyword>
<proteinExistence type="inferred from homology"/>
<organism evidence="8 9">
    <name type="scientific">Tepidiforma flava</name>
    <dbReference type="NCBI Taxonomy" id="3004094"/>
    <lineage>
        <taxon>Bacteria</taxon>
        <taxon>Bacillati</taxon>
        <taxon>Chloroflexota</taxon>
        <taxon>Tepidiformia</taxon>
        <taxon>Tepidiformales</taxon>
        <taxon>Tepidiformaceae</taxon>
        <taxon>Tepidiforma</taxon>
    </lineage>
</organism>
<dbReference type="PROSITE" id="PS00134">
    <property type="entry name" value="TRYPSIN_HIS"/>
    <property type="match status" value="1"/>
</dbReference>
<keyword evidence="3 6" id="KW-0732">Signal</keyword>
<evidence type="ECO:0000256" key="5">
    <source>
        <dbReference type="ARBA" id="ARBA00022825"/>
    </source>
</evidence>
<dbReference type="InterPro" id="IPR008256">
    <property type="entry name" value="Peptidase_S1B"/>
</dbReference>
<keyword evidence="9" id="KW-1185">Reference proteome</keyword>
<feature type="signal peptide" evidence="6">
    <location>
        <begin position="1"/>
        <end position="23"/>
    </location>
</feature>
<dbReference type="PANTHER" id="PTHR15462:SF8">
    <property type="entry name" value="SERINE PROTEASE"/>
    <property type="match status" value="1"/>
</dbReference>
<feature type="region of interest" description="Disordered" evidence="7">
    <location>
        <begin position="313"/>
        <end position="375"/>
    </location>
</feature>
<dbReference type="InterPro" id="IPR018114">
    <property type="entry name" value="TRYPSIN_HIS"/>
</dbReference>
<name>A0ABY7MBN1_9CHLR</name>
<dbReference type="PRINTS" id="PR00839">
    <property type="entry name" value="V8PROTEASE"/>
</dbReference>
<feature type="compositionally biased region" description="Pro residues" evidence="7">
    <location>
        <begin position="355"/>
        <end position="367"/>
    </location>
</feature>
<feature type="compositionally biased region" description="Low complexity" evidence="7">
    <location>
        <begin position="316"/>
        <end position="354"/>
    </location>
</feature>
<evidence type="ECO:0000256" key="7">
    <source>
        <dbReference type="SAM" id="MobiDB-lite"/>
    </source>
</evidence>
<gene>
    <name evidence="8" type="ORF">O0235_07405</name>
</gene>
<dbReference type="Proteomes" id="UP001212803">
    <property type="component" value="Chromosome"/>
</dbReference>
<accession>A0ABY7MBN1</accession>
<evidence type="ECO:0000256" key="1">
    <source>
        <dbReference type="ARBA" id="ARBA00008764"/>
    </source>
</evidence>
<dbReference type="EC" id="3.4.21.-" evidence="6"/>
<dbReference type="Gene3D" id="2.40.10.10">
    <property type="entry name" value="Trypsin-like serine proteases"/>
    <property type="match status" value="2"/>
</dbReference>
<dbReference type="RefSeq" id="WP_270057905.1">
    <property type="nucleotide sequence ID" value="NZ_CP115149.1"/>
</dbReference>
<dbReference type="InterPro" id="IPR050966">
    <property type="entry name" value="Glutamyl_endopeptidase"/>
</dbReference>
<evidence type="ECO:0000256" key="3">
    <source>
        <dbReference type="ARBA" id="ARBA00022729"/>
    </source>
</evidence>
<keyword evidence="5 6" id="KW-0720">Serine protease</keyword>
<protein>
    <recommendedName>
        <fullName evidence="6">Serine protease</fullName>
        <ecNumber evidence="6">3.4.21.-</ecNumber>
    </recommendedName>
</protein>
<dbReference type="GO" id="GO:0016787">
    <property type="term" value="F:hydrolase activity"/>
    <property type="evidence" value="ECO:0007669"/>
    <property type="project" value="UniProtKB-KW"/>
</dbReference>
<keyword evidence="4 6" id="KW-0378">Hydrolase</keyword>
<dbReference type="Pfam" id="PF13365">
    <property type="entry name" value="Trypsin_2"/>
    <property type="match status" value="1"/>
</dbReference>
<comment type="similarity">
    <text evidence="1 6">Belongs to the peptidase S1B family.</text>
</comment>
<evidence type="ECO:0000256" key="4">
    <source>
        <dbReference type="ARBA" id="ARBA00022801"/>
    </source>
</evidence>
<evidence type="ECO:0000256" key="6">
    <source>
        <dbReference type="RuleBase" id="RU004296"/>
    </source>
</evidence>
<dbReference type="SUPFAM" id="SSF50494">
    <property type="entry name" value="Trypsin-like serine proteases"/>
    <property type="match status" value="1"/>
</dbReference>
<dbReference type="PANTHER" id="PTHR15462">
    <property type="entry name" value="SERINE PROTEASE"/>
    <property type="match status" value="1"/>
</dbReference>
<dbReference type="InterPro" id="IPR009003">
    <property type="entry name" value="Peptidase_S1_PA"/>
</dbReference>
<dbReference type="EMBL" id="CP115149">
    <property type="protein sequence ID" value="WBL37392.1"/>
    <property type="molecule type" value="Genomic_DNA"/>
</dbReference>
<evidence type="ECO:0000313" key="8">
    <source>
        <dbReference type="EMBL" id="WBL37392.1"/>
    </source>
</evidence>
<dbReference type="InterPro" id="IPR043504">
    <property type="entry name" value="Peptidase_S1_PA_chymotrypsin"/>
</dbReference>
<sequence length="375" mass="39708">MRHAPVLLLILAAIAGVAALAVAGPSESGAADDPFAPVHRSLESPDPDAEHRAVAYLADLAGEVPDARGATVFPPDERIAIANVTAPFYRSIVFIVFFDPQGYIDGHCSGTLVTNNLVLTAAHCIYQQGWMVESAVVFAGATSAGPLLGRGIPVDAIVPRGWTTGRGSLPPGTAGPPSPYDVGLLAIGSRTWSASSVSPFPQVGYYDDRIMARAGSYLYTAGFPGDKPFGTMWETSTYEFGFDDTWLWSRADIYFGQSGSPILLISGTNRLIISVVSVGNADWNLSPRFSTTLLLAMENWARDLGESLITHAIADTSPTPTPTRTATPTPTPTPTRTVPPTFTPTATPTRTATVPPTPTPRPSPVPIRIPQLARD</sequence>